<accession>A0ABY4W6G0</accession>
<gene>
    <name evidence="2" type="ORF">NBZ79_07215</name>
    <name evidence="3" type="ORF">NBZ79_07255</name>
</gene>
<keyword evidence="1" id="KW-1133">Transmembrane helix</keyword>
<proteinExistence type="predicted"/>
<keyword evidence="4" id="KW-1185">Reference proteome</keyword>
<evidence type="ECO:0000313" key="2">
    <source>
        <dbReference type="EMBL" id="USG62766.1"/>
    </source>
</evidence>
<dbReference type="RefSeq" id="WP_251936881.1">
    <property type="nucleotide sequence ID" value="NZ_CP098747.1"/>
</dbReference>
<sequence>MTLDTWNKIVIGIATPVIGLVISGLTIWNGINTSSNSAQLKAIEAELAASKFGFEQIKIVYEKTTNYLSDSNQSDAHGRVLIALIRSIPETTTRAELLAVLSEQSESDYVAAQAASTRQTVIDSGIEQGTLPENYKQISEMSRGAPISSKTFSATWQEATGTPYDVIAALPSTKVIGDPLASATSKRYTVTTLAGYGFLDSDGTEWRIPKDVTFNGNAVNRLAWNTLGPPLANDYTFPLMLYKYQVVNNIGNIGQRRKMLFEALLKSDVNPAKTELILQYINAEFLFTDDIPAFSGNN</sequence>
<reference evidence="2" key="1">
    <citation type="submission" date="2022-06" db="EMBL/GenBank/DDBJ databases">
        <title>Sneathiella actinostolidae sp. nov., isolated from a sea anemonein the Western Pacific Ocean.</title>
        <authorList>
            <person name="Wei M.J."/>
        </authorList>
    </citation>
    <scope>NUCLEOTIDE SEQUENCE</scope>
    <source>
        <strain evidence="2">PHK-P5</strain>
    </source>
</reference>
<name>A0ABY4W6G0_9PROT</name>
<dbReference type="EMBL" id="CP098747">
    <property type="protein sequence ID" value="USG62772.1"/>
    <property type="molecule type" value="Genomic_DNA"/>
</dbReference>
<keyword evidence="1" id="KW-0472">Membrane</keyword>
<evidence type="ECO:0000256" key="1">
    <source>
        <dbReference type="SAM" id="Phobius"/>
    </source>
</evidence>
<evidence type="ECO:0000313" key="4">
    <source>
        <dbReference type="Proteomes" id="UP001056291"/>
    </source>
</evidence>
<keyword evidence="1" id="KW-0812">Transmembrane</keyword>
<dbReference type="EMBL" id="CP098747">
    <property type="protein sequence ID" value="USG62766.1"/>
    <property type="molecule type" value="Genomic_DNA"/>
</dbReference>
<dbReference type="Proteomes" id="UP001056291">
    <property type="component" value="Chromosome"/>
</dbReference>
<evidence type="ECO:0000313" key="3">
    <source>
        <dbReference type="EMBL" id="USG62772.1"/>
    </source>
</evidence>
<feature type="transmembrane region" description="Helical" evidence="1">
    <location>
        <begin position="9"/>
        <end position="31"/>
    </location>
</feature>
<protein>
    <submittedName>
        <fullName evidence="2">Uncharacterized protein</fullName>
    </submittedName>
</protein>
<organism evidence="2 4">
    <name type="scientific">Sneathiella marina</name>
    <dbReference type="NCBI Taxonomy" id="2950108"/>
    <lineage>
        <taxon>Bacteria</taxon>
        <taxon>Pseudomonadati</taxon>
        <taxon>Pseudomonadota</taxon>
        <taxon>Alphaproteobacteria</taxon>
        <taxon>Sneathiellales</taxon>
        <taxon>Sneathiellaceae</taxon>
        <taxon>Sneathiella</taxon>
    </lineage>
</organism>